<evidence type="ECO:0000313" key="2">
    <source>
        <dbReference type="Proteomes" id="UP000291562"/>
    </source>
</evidence>
<dbReference type="InterPro" id="IPR016932">
    <property type="entry name" value="UCP029669"/>
</dbReference>
<sequence>MPKLHECDVADLRPTQITVGMFEVEDKRKMLAAFSKHERRDFLQAHAIPAVRGLDNKLYITDHHHLGRALFDDRFDSAFFLVEADLSALDETSFWQHMHQQQWAHPIDASGKRRDYASIPHHLEDLLDDPYRSLAGYVRNAGGYEKTPTPFAEFLWADFFRTRIMLDGSRGTFNRAVERSVSLAHSEAAHALPGYLPLAKS</sequence>
<evidence type="ECO:0000313" key="1">
    <source>
        <dbReference type="EMBL" id="QBB70951.1"/>
    </source>
</evidence>
<dbReference type="Gene3D" id="1.10.8.10">
    <property type="entry name" value="DNA helicase RuvA subunit, C-terminal domain"/>
    <property type="match status" value="1"/>
</dbReference>
<dbReference type="AlphaFoldDB" id="A0A411HKD8"/>
<dbReference type="SUPFAM" id="SSF110849">
    <property type="entry name" value="ParB/Sulfiredoxin"/>
    <property type="match status" value="1"/>
</dbReference>
<proteinExistence type="predicted"/>
<gene>
    <name evidence="1" type="ORF">ELE36_11660</name>
</gene>
<dbReference type="OrthoDB" id="552416at2"/>
<dbReference type="Proteomes" id="UP000291562">
    <property type="component" value="Chromosome"/>
</dbReference>
<dbReference type="InterPro" id="IPR036086">
    <property type="entry name" value="ParB/Sulfiredoxin_sf"/>
</dbReference>
<dbReference type="RefSeq" id="WP_129833480.1">
    <property type="nucleotide sequence ID" value="NZ_CP035704.1"/>
</dbReference>
<organism evidence="1 2">
    <name type="scientific">Pseudolysobacter antarcticus</name>
    <dbReference type="NCBI Taxonomy" id="2511995"/>
    <lineage>
        <taxon>Bacteria</taxon>
        <taxon>Pseudomonadati</taxon>
        <taxon>Pseudomonadota</taxon>
        <taxon>Gammaproteobacteria</taxon>
        <taxon>Lysobacterales</taxon>
        <taxon>Rhodanobacteraceae</taxon>
        <taxon>Pseudolysobacter</taxon>
    </lineage>
</organism>
<evidence type="ECO:0008006" key="3">
    <source>
        <dbReference type="Google" id="ProtNLM"/>
    </source>
</evidence>
<protein>
    <recommendedName>
        <fullName evidence="3">Chromosome partitioning protein ParB</fullName>
    </recommendedName>
</protein>
<reference evidence="1 2" key="1">
    <citation type="submission" date="2019-01" db="EMBL/GenBank/DDBJ databases">
        <title>Pseudolysobacter antarctica gen. nov., sp. nov., isolated from Fildes Peninsula, Antarctica.</title>
        <authorList>
            <person name="Wei Z."/>
            <person name="Peng F."/>
        </authorList>
    </citation>
    <scope>NUCLEOTIDE SEQUENCE [LARGE SCALE GENOMIC DNA]</scope>
    <source>
        <strain evidence="1 2">AQ6-296</strain>
    </source>
</reference>
<dbReference type="PIRSF" id="PIRSF029669">
    <property type="entry name" value="UCP029669"/>
    <property type="match status" value="1"/>
</dbReference>
<name>A0A411HKD8_9GAMM</name>
<dbReference type="CDD" id="cd16390">
    <property type="entry name" value="ParB_N_Srx_like"/>
    <property type="match status" value="1"/>
</dbReference>
<dbReference type="Gene3D" id="3.90.1530.10">
    <property type="entry name" value="Conserved hypothetical protein from pyrococcus furiosus pfu- 392566-001, ParB domain"/>
    <property type="match status" value="1"/>
</dbReference>
<accession>A0A411HKD8</accession>
<keyword evidence="2" id="KW-1185">Reference proteome</keyword>
<dbReference type="EMBL" id="CP035704">
    <property type="protein sequence ID" value="QBB70951.1"/>
    <property type="molecule type" value="Genomic_DNA"/>
</dbReference>
<dbReference type="Pfam" id="PF08857">
    <property type="entry name" value="ParBc_2"/>
    <property type="match status" value="1"/>
</dbReference>
<dbReference type="InterPro" id="IPR014956">
    <property type="entry name" value="ParBc_2"/>
</dbReference>
<dbReference type="KEGG" id="xbc:ELE36_11660"/>